<dbReference type="PANTHER" id="PTHR41291:SF1">
    <property type="entry name" value="DNA ALKYLATION REPAIR PROTEIN"/>
    <property type="match status" value="1"/>
</dbReference>
<reference evidence="1 2" key="1">
    <citation type="submission" date="2019-03" db="EMBL/GenBank/DDBJ databases">
        <title>Genomic Encyclopedia of Archaeal and Bacterial Type Strains, Phase II (KMG-II): from individual species to whole genera.</title>
        <authorList>
            <person name="Goeker M."/>
        </authorList>
    </citation>
    <scope>NUCLEOTIDE SEQUENCE [LARGE SCALE GENOMIC DNA]</scope>
    <source>
        <strain evidence="1 2">RL-C</strain>
    </source>
</reference>
<organism evidence="1 2">
    <name type="scientific">Acetobacteroides hydrogenigenes</name>
    <dbReference type="NCBI Taxonomy" id="979970"/>
    <lineage>
        <taxon>Bacteria</taxon>
        <taxon>Pseudomonadati</taxon>
        <taxon>Bacteroidota</taxon>
        <taxon>Bacteroidia</taxon>
        <taxon>Bacteroidales</taxon>
        <taxon>Rikenellaceae</taxon>
        <taxon>Acetobacteroides</taxon>
    </lineage>
</organism>
<dbReference type="Gene3D" id="1.25.10.90">
    <property type="match status" value="1"/>
</dbReference>
<dbReference type="InterPro" id="IPR016024">
    <property type="entry name" value="ARM-type_fold"/>
</dbReference>
<name>A0A4R2EYV2_9BACT</name>
<dbReference type="RefSeq" id="WP_165876957.1">
    <property type="nucleotide sequence ID" value="NZ_SLWB01000001.1"/>
</dbReference>
<proteinExistence type="predicted"/>
<evidence type="ECO:0000313" key="1">
    <source>
        <dbReference type="EMBL" id="TCN73127.1"/>
    </source>
</evidence>
<dbReference type="SUPFAM" id="SSF48371">
    <property type="entry name" value="ARM repeat"/>
    <property type="match status" value="1"/>
</dbReference>
<accession>A0A4R2EYV2</accession>
<dbReference type="PANTHER" id="PTHR41291">
    <property type="entry name" value="DNA ALKYLATION REPAIR PROTEIN"/>
    <property type="match status" value="1"/>
</dbReference>
<gene>
    <name evidence="1" type="ORF">CLV25_101346</name>
</gene>
<dbReference type="InterPro" id="IPR014825">
    <property type="entry name" value="DNA_alkylation"/>
</dbReference>
<sequence length="227" mass="25717">MENSIALELLSLILKHKSGDVVDSMFKRGIIYKINYGVNTPIIKKLVAPYYGNHELAEEMFEMDYREAKLAAIYMESPQALSAEQMDRWSSDFINDEIVEQAVINLFWKSKYALFKASEWSLSNNDFLQKAGLMIIGKIAAERPEIRDEIFTPYFDIIEDLAGTASSHSRSAAAFALREIGKKNKALNAMAVILADKLAKSDNFSSKWIAEEVSWILSDNDLQEKLC</sequence>
<protein>
    <submittedName>
        <fullName evidence="1">3-methyladenine DNA glycosylase AlkD</fullName>
    </submittedName>
</protein>
<keyword evidence="2" id="KW-1185">Reference proteome</keyword>
<dbReference type="AlphaFoldDB" id="A0A4R2EYV2"/>
<dbReference type="EMBL" id="SLWB01000001">
    <property type="protein sequence ID" value="TCN73127.1"/>
    <property type="molecule type" value="Genomic_DNA"/>
</dbReference>
<comment type="caution">
    <text evidence="1">The sequence shown here is derived from an EMBL/GenBank/DDBJ whole genome shotgun (WGS) entry which is preliminary data.</text>
</comment>
<evidence type="ECO:0000313" key="2">
    <source>
        <dbReference type="Proteomes" id="UP000294830"/>
    </source>
</evidence>
<dbReference type="Proteomes" id="UP000294830">
    <property type="component" value="Unassembled WGS sequence"/>
</dbReference>
<dbReference type="Pfam" id="PF08713">
    <property type="entry name" value="DNA_alkylation"/>
    <property type="match status" value="1"/>
</dbReference>